<gene>
    <name evidence="2" type="ORF">LIP_0139</name>
</gene>
<feature type="signal peptide" evidence="1">
    <location>
        <begin position="1"/>
        <end position="25"/>
    </location>
</feature>
<feature type="chain" id="PRO_5039574314" description="NlpC/P60 domain-containing protein" evidence="1">
    <location>
        <begin position="26"/>
        <end position="220"/>
    </location>
</feature>
<dbReference type="OrthoDB" id="1654978at2"/>
<sequence length="220" mass="23025">MARSMRVRRAACLGLAAVLVLGVHATGQQAPAPREPLSVEAAAQAAEEALSYARLSYPVGDETQQGMPFKLAGQTTLQEFLDAVQAGADPGSMGVDASGLVVNVYRSVVPGLTFLWQATESGLSEATDASSQALFYWNVDAVDLASAVPGDLLFFKGRSGDPQGVAIITRLSPERVDFVVASARAGKVVETFARPGGTYWQENVLAMGRLLIPQTGGPSS</sequence>
<dbReference type="KEGG" id="lpil:LIP_0139"/>
<dbReference type="EMBL" id="AP014924">
    <property type="protein sequence ID" value="BAS25996.1"/>
    <property type="molecule type" value="Genomic_DNA"/>
</dbReference>
<dbReference type="AlphaFoldDB" id="A0A0K2SFW5"/>
<dbReference type="Gene3D" id="3.90.1720.10">
    <property type="entry name" value="endopeptidase domain like (from Nostoc punctiforme)"/>
    <property type="match status" value="1"/>
</dbReference>
<keyword evidence="3" id="KW-1185">Reference proteome</keyword>
<evidence type="ECO:0000313" key="2">
    <source>
        <dbReference type="EMBL" id="BAS25996.1"/>
    </source>
</evidence>
<protein>
    <recommendedName>
        <fullName evidence="4">NlpC/P60 domain-containing protein</fullName>
    </recommendedName>
</protein>
<keyword evidence="1" id="KW-0732">Signal</keyword>
<organism evidence="2 3">
    <name type="scientific">Limnochorda pilosa</name>
    <dbReference type="NCBI Taxonomy" id="1555112"/>
    <lineage>
        <taxon>Bacteria</taxon>
        <taxon>Bacillati</taxon>
        <taxon>Bacillota</taxon>
        <taxon>Limnochordia</taxon>
        <taxon>Limnochordales</taxon>
        <taxon>Limnochordaceae</taxon>
        <taxon>Limnochorda</taxon>
    </lineage>
</organism>
<dbReference type="RefSeq" id="WP_068132975.1">
    <property type="nucleotide sequence ID" value="NZ_AP014924.1"/>
</dbReference>
<name>A0A0K2SFW5_LIMPI</name>
<dbReference type="Proteomes" id="UP000065807">
    <property type="component" value="Chromosome"/>
</dbReference>
<evidence type="ECO:0000256" key="1">
    <source>
        <dbReference type="SAM" id="SignalP"/>
    </source>
</evidence>
<evidence type="ECO:0008006" key="4">
    <source>
        <dbReference type="Google" id="ProtNLM"/>
    </source>
</evidence>
<accession>A0A0K2SFW5</accession>
<proteinExistence type="predicted"/>
<reference evidence="3" key="1">
    <citation type="submission" date="2015-07" db="EMBL/GenBank/DDBJ databases">
        <title>Complete genome sequence and phylogenetic analysis of Limnochorda pilosa.</title>
        <authorList>
            <person name="Watanabe M."/>
            <person name="Kojima H."/>
            <person name="Fukui M."/>
        </authorList>
    </citation>
    <scope>NUCLEOTIDE SEQUENCE [LARGE SCALE GENOMIC DNA]</scope>
    <source>
        <strain evidence="3">HC45</strain>
    </source>
</reference>
<dbReference type="InterPro" id="IPR038765">
    <property type="entry name" value="Papain-like_cys_pep_sf"/>
</dbReference>
<evidence type="ECO:0000313" key="3">
    <source>
        <dbReference type="Proteomes" id="UP000065807"/>
    </source>
</evidence>
<dbReference type="SUPFAM" id="SSF54001">
    <property type="entry name" value="Cysteine proteinases"/>
    <property type="match status" value="1"/>
</dbReference>
<reference evidence="3" key="2">
    <citation type="journal article" date="2016" name="Int. J. Syst. Evol. Microbiol.">
        <title>Complete genome sequence and cell structure of Limnochorda pilosa, a Gram-negative spore-former within the phylum Firmicutes.</title>
        <authorList>
            <person name="Watanabe M."/>
            <person name="Kojima H."/>
            <person name="Fukui M."/>
        </authorList>
    </citation>
    <scope>NUCLEOTIDE SEQUENCE [LARGE SCALE GENOMIC DNA]</scope>
    <source>
        <strain evidence="3">HC45</strain>
    </source>
</reference>